<accession>A0A6C2UAH7</accession>
<feature type="domain" description="PEGA" evidence="2">
    <location>
        <begin position="170"/>
        <end position="236"/>
    </location>
</feature>
<dbReference type="PANTHER" id="PTHR36194">
    <property type="entry name" value="S-LAYER-LIKE PROTEIN"/>
    <property type="match status" value="1"/>
</dbReference>
<evidence type="ECO:0000256" key="1">
    <source>
        <dbReference type="SAM" id="SignalP"/>
    </source>
</evidence>
<feature type="chain" id="PRO_5025559809" description="PEGA domain-containing protein" evidence="1">
    <location>
        <begin position="28"/>
        <end position="392"/>
    </location>
</feature>
<sequence>MRALMNLLRNGLFAALAALLLAGCDLGAGKGGEIHVGSAPEGAEIYLNGTKAGETPKRIVHLAPGAYTVELRKQGYERAYQTIALLEGREVDMDLELKQIVGLLLVTSDPAGSEVVIDHEVKGTTPALITELPLGEYPVVVRTAGLPERKATVVLADRKPVKLEVKHAPRVAVNSYPPGAEILVDGELKGIAPLVLEDVPTGSHQLLAQLDQYDSQEQSILLMPGLNDAVEFNLEKNSGTLLIDTEPAQVQVYVNGTLFATTQPKEGADSISQPLRIALKAGIDHKIQLVREGYTSTSLTVQTAVDQVVTQHKMLRRIFVYDTRITTKEEVIDCRLEYKLPNGNYYYERYPGVYNTAKAANILNVEKITLDDDRNEAARRLIEQSKQSMEGL</sequence>
<dbReference type="PANTHER" id="PTHR36194:SF1">
    <property type="entry name" value="S-LAYER-LIKE PROTEIN"/>
    <property type="match status" value="1"/>
</dbReference>
<dbReference type="InterPro" id="IPR013229">
    <property type="entry name" value="PEGA"/>
</dbReference>
<dbReference type="AlphaFoldDB" id="A0A6C2UAH7"/>
<protein>
    <recommendedName>
        <fullName evidence="2">PEGA domain-containing protein</fullName>
    </recommendedName>
</protein>
<proteinExistence type="predicted"/>
<evidence type="ECO:0000259" key="2">
    <source>
        <dbReference type="Pfam" id="PF08308"/>
    </source>
</evidence>
<keyword evidence="4" id="KW-1185">Reference proteome</keyword>
<keyword evidence="1" id="KW-0732">Signal</keyword>
<name>A0A6C2UAH7_PONDE</name>
<dbReference type="PROSITE" id="PS51257">
    <property type="entry name" value="PROKAR_LIPOPROTEIN"/>
    <property type="match status" value="1"/>
</dbReference>
<gene>
    <name evidence="3" type="ORF">PDESU_05703</name>
</gene>
<reference evidence="3 4" key="1">
    <citation type="submission" date="2019-04" db="EMBL/GenBank/DDBJ databases">
        <authorList>
            <person name="Van Vliet M D."/>
        </authorList>
    </citation>
    <scope>NUCLEOTIDE SEQUENCE [LARGE SCALE GENOMIC DNA]</scope>
    <source>
        <strain evidence="3 4">F1</strain>
    </source>
</reference>
<dbReference type="EMBL" id="CAAHFG010000004">
    <property type="protein sequence ID" value="VGO17108.1"/>
    <property type="molecule type" value="Genomic_DNA"/>
</dbReference>
<evidence type="ECO:0000313" key="4">
    <source>
        <dbReference type="Proteomes" id="UP000366872"/>
    </source>
</evidence>
<feature type="domain" description="PEGA" evidence="2">
    <location>
        <begin position="102"/>
        <end position="165"/>
    </location>
</feature>
<dbReference type="Proteomes" id="UP000366872">
    <property type="component" value="Unassembled WGS sequence"/>
</dbReference>
<feature type="domain" description="PEGA" evidence="2">
    <location>
        <begin position="32"/>
        <end position="99"/>
    </location>
</feature>
<dbReference type="Pfam" id="PF08308">
    <property type="entry name" value="PEGA"/>
    <property type="match status" value="3"/>
</dbReference>
<organism evidence="3 4">
    <name type="scientific">Pontiella desulfatans</name>
    <dbReference type="NCBI Taxonomy" id="2750659"/>
    <lineage>
        <taxon>Bacteria</taxon>
        <taxon>Pseudomonadati</taxon>
        <taxon>Kiritimatiellota</taxon>
        <taxon>Kiritimatiellia</taxon>
        <taxon>Kiritimatiellales</taxon>
        <taxon>Pontiellaceae</taxon>
        <taxon>Pontiella</taxon>
    </lineage>
</organism>
<feature type="signal peptide" evidence="1">
    <location>
        <begin position="1"/>
        <end position="27"/>
    </location>
</feature>
<evidence type="ECO:0000313" key="3">
    <source>
        <dbReference type="EMBL" id="VGO17108.1"/>
    </source>
</evidence>